<organism evidence="3 4">
    <name type="scientific">Nocardioides marinquilinus</name>
    <dbReference type="NCBI Taxonomy" id="1210400"/>
    <lineage>
        <taxon>Bacteria</taxon>
        <taxon>Bacillati</taxon>
        <taxon>Actinomycetota</taxon>
        <taxon>Actinomycetes</taxon>
        <taxon>Propionibacteriales</taxon>
        <taxon>Nocardioidaceae</taxon>
        <taxon>Nocardioides</taxon>
    </lineage>
</organism>
<dbReference type="Proteomes" id="UP001500221">
    <property type="component" value="Unassembled WGS sequence"/>
</dbReference>
<accession>A0ABP9PIE3</accession>
<name>A0ABP9PIE3_9ACTN</name>
<gene>
    <name evidence="3" type="ORF">GCM10023340_18740</name>
</gene>
<protein>
    <recommendedName>
        <fullName evidence="2">Glycosyltransferase 61 catalytic domain-containing protein</fullName>
    </recommendedName>
</protein>
<dbReference type="Pfam" id="PF04577">
    <property type="entry name" value="Glyco_transf_61"/>
    <property type="match status" value="1"/>
</dbReference>
<sequence>MGALERALGLLPHGGGARVGVVADASVDLDPVRSRGNLVRLDPARRADLHVALSARPHLDLLVDLGRGDVARRLPMLLTHVRRGGHLVVPVPRRPALRAALHGLVDTVTRLRDAGPRPPDPRRDARPERERDEHALAASVAAIDVDDDVVVVRMGVAVWSVVPEGSFDDVLAADAGLGQVVVRRPAEAALTAGTVVSSHPDVEAALSTRARALSLREVTDVLVAPRMVATARQTVLPQAFRNTEHRRPRSPALAEWTGWAVRVPDGLPDDPDCTSGTGGTGVPRLDGTYLHLDNLFRGHFGHAITEQLSHLWAWPQVLERHPDARVLVTDADRPVAPWELELLAAAGVPADRVVTASGPVRVERLLQATPGYVVLRHVHPSLRAHYERIGDVLEAEASSTARPERLFLTRRGNRRDCRNADEVEALFTDHGFTVVAPEEHPLSDQVAMVRAARAVGGFAGSGLFHLLLGGSPRPVLAVSHTRYHVWNERAICALWGHPLTIIRGTPDRTTRAWSAAAMHSAFHVDLAAEGRLLRETLATLDA</sequence>
<keyword evidence="4" id="KW-1185">Reference proteome</keyword>
<feature type="domain" description="Glycosyltransferase 61 catalytic" evidence="2">
    <location>
        <begin position="300"/>
        <end position="467"/>
    </location>
</feature>
<evidence type="ECO:0000313" key="4">
    <source>
        <dbReference type="Proteomes" id="UP001500221"/>
    </source>
</evidence>
<feature type="region of interest" description="Disordered" evidence="1">
    <location>
        <begin position="108"/>
        <end position="132"/>
    </location>
</feature>
<evidence type="ECO:0000313" key="3">
    <source>
        <dbReference type="EMBL" id="GAA5146997.1"/>
    </source>
</evidence>
<dbReference type="EMBL" id="BAABKG010000002">
    <property type="protein sequence ID" value="GAA5146997.1"/>
    <property type="molecule type" value="Genomic_DNA"/>
</dbReference>
<dbReference type="RefSeq" id="WP_345457403.1">
    <property type="nucleotide sequence ID" value="NZ_BAABKG010000002.1"/>
</dbReference>
<dbReference type="InterPro" id="IPR049625">
    <property type="entry name" value="Glyco_transf_61_cat"/>
</dbReference>
<evidence type="ECO:0000256" key="1">
    <source>
        <dbReference type="SAM" id="MobiDB-lite"/>
    </source>
</evidence>
<reference evidence="4" key="1">
    <citation type="journal article" date="2019" name="Int. J. Syst. Evol. Microbiol.">
        <title>The Global Catalogue of Microorganisms (GCM) 10K type strain sequencing project: providing services to taxonomists for standard genome sequencing and annotation.</title>
        <authorList>
            <consortium name="The Broad Institute Genomics Platform"/>
            <consortium name="The Broad Institute Genome Sequencing Center for Infectious Disease"/>
            <person name="Wu L."/>
            <person name="Ma J."/>
        </authorList>
    </citation>
    <scope>NUCLEOTIDE SEQUENCE [LARGE SCALE GENOMIC DNA]</scope>
    <source>
        <strain evidence="4">JCM 18459</strain>
    </source>
</reference>
<comment type="caution">
    <text evidence="3">The sequence shown here is derived from an EMBL/GenBank/DDBJ whole genome shotgun (WGS) entry which is preliminary data.</text>
</comment>
<feature type="compositionally biased region" description="Basic and acidic residues" evidence="1">
    <location>
        <begin position="109"/>
        <end position="132"/>
    </location>
</feature>
<proteinExistence type="predicted"/>
<evidence type="ECO:0000259" key="2">
    <source>
        <dbReference type="Pfam" id="PF04577"/>
    </source>
</evidence>